<keyword evidence="7" id="KW-0653">Protein transport</keyword>
<keyword evidence="5" id="KW-0812">Transmembrane</keyword>
<keyword evidence="11" id="KW-1185">Reference proteome</keyword>
<comment type="similarity">
    <text evidence="2">Belongs to the Tom40 family.</text>
</comment>
<dbReference type="Pfam" id="PF01459">
    <property type="entry name" value="Porin_3"/>
    <property type="match status" value="1"/>
</dbReference>
<evidence type="ECO:0000256" key="6">
    <source>
        <dbReference type="ARBA" id="ARBA00022787"/>
    </source>
</evidence>
<accession>A0A1E3Q517</accession>
<dbReference type="InterPro" id="IPR023614">
    <property type="entry name" value="Porin_dom_sf"/>
</dbReference>
<evidence type="ECO:0000256" key="5">
    <source>
        <dbReference type="ARBA" id="ARBA00022692"/>
    </source>
</evidence>
<dbReference type="GO" id="GO:0008320">
    <property type="term" value="F:protein transmembrane transporter activity"/>
    <property type="evidence" value="ECO:0007669"/>
    <property type="project" value="InterPro"/>
</dbReference>
<evidence type="ECO:0008006" key="12">
    <source>
        <dbReference type="Google" id="ProtNLM"/>
    </source>
</evidence>
<reference evidence="10 11" key="1">
    <citation type="journal article" date="2016" name="Proc. Natl. Acad. Sci. U.S.A.">
        <title>Comparative genomics of biotechnologically important yeasts.</title>
        <authorList>
            <person name="Riley R."/>
            <person name="Haridas S."/>
            <person name="Wolfe K.H."/>
            <person name="Lopes M.R."/>
            <person name="Hittinger C.T."/>
            <person name="Goeker M."/>
            <person name="Salamov A.A."/>
            <person name="Wisecaver J.H."/>
            <person name="Long T.M."/>
            <person name="Calvey C.H."/>
            <person name="Aerts A.L."/>
            <person name="Barry K.W."/>
            <person name="Choi C."/>
            <person name="Clum A."/>
            <person name="Coughlan A.Y."/>
            <person name="Deshpande S."/>
            <person name="Douglass A.P."/>
            <person name="Hanson S.J."/>
            <person name="Klenk H.-P."/>
            <person name="LaButti K.M."/>
            <person name="Lapidus A."/>
            <person name="Lindquist E.A."/>
            <person name="Lipzen A.M."/>
            <person name="Meier-Kolthoff J.P."/>
            <person name="Ohm R.A."/>
            <person name="Otillar R.P."/>
            <person name="Pangilinan J.L."/>
            <person name="Peng Y."/>
            <person name="Rokas A."/>
            <person name="Rosa C.A."/>
            <person name="Scheuner C."/>
            <person name="Sibirny A.A."/>
            <person name="Slot J.C."/>
            <person name="Stielow J.B."/>
            <person name="Sun H."/>
            <person name="Kurtzman C.P."/>
            <person name="Blackwell M."/>
            <person name="Grigoriev I.V."/>
            <person name="Jeffries T.W."/>
        </authorList>
    </citation>
    <scope>NUCLEOTIDE SEQUENCE [LARGE SCALE GENOMIC DNA]</scope>
    <source>
        <strain evidence="10 11">NRRL Y-11557</strain>
    </source>
</reference>
<proteinExistence type="inferred from homology"/>
<evidence type="ECO:0000256" key="1">
    <source>
        <dbReference type="ARBA" id="ARBA00004374"/>
    </source>
</evidence>
<dbReference type="AlphaFoldDB" id="A0A1E3Q517"/>
<gene>
    <name evidence="10" type="ORF">LIPSTDRAFT_308475</name>
</gene>
<evidence type="ECO:0000313" key="10">
    <source>
        <dbReference type="EMBL" id="ODQ72783.1"/>
    </source>
</evidence>
<evidence type="ECO:0000256" key="3">
    <source>
        <dbReference type="ARBA" id="ARBA00022448"/>
    </source>
</evidence>
<dbReference type="EMBL" id="KV454295">
    <property type="protein sequence ID" value="ODQ72783.1"/>
    <property type="molecule type" value="Genomic_DNA"/>
</dbReference>
<evidence type="ECO:0000256" key="2">
    <source>
        <dbReference type="ARBA" id="ARBA00010510"/>
    </source>
</evidence>
<dbReference type="InterPro" id="IPR037930">
    <property type="entry name" value="Tom40"/>
</dbReference>
<comment type="subcellular location">
    <subcellularLocation>
        <location evidence="1">Mitochondrion outer membrane</location>
        <topology evidence="1">Multi-pass membrane protein</topology>
    </subcellularLocation>
</comment>
<sequence>METPEELRTEQIQNSLIKLGLGNLSKALPSSATDKIRTTPGISHVLSFYDRLAARRAASGLTTPIKFEDFTKEVEKEVLPTLYMSQGLRADINQTLNIKPMFNVMQSFAVGNGRDSNYNFTTIWGTDRHFLRGGLDNELNVNAHGATRISDSIISRFQAHASDKGAQVVLETDVAGPDFFLNLRTMNPSFLDSKFSGILGLNFSQSITKRLTLGLGGTWQRQQAEYPASAGFELGARYATDTYIGSGILTAQGMATLGFTQKLTDKVQAAVSTQLDLTGMSNMAALMAGEPPTPSGTTVAGVKVDFPDQSTIRAQIDSTGKLGFAVDRFVAPTVKMTISSELDQVKSTCKIGLGLQIESQSESVAETMMKLQTADRDEARKFMADPPQ</sequence>
<protein>
    <recommendedName>
        <fullName evidence="12">Mitochondrial import receptor subunit TOM40</fullName>
    </recommendedName>
</protein>
<evidence type="ECO:0000256" key="8">
    <source>
        <dbReference type="ARBA" id="ARBA00023128"/>
    </source>
</evidence>
<organism evidence="10 11">
    <name type="scientific">Lipomyces starkeyi NRRL Y-11557</name>
    <dbReference type="NCBI Taxonomy" id="675824"/>
    <lineage>
        <taxon>Eukaryota</taxon>
        <taxon>Fungi</taxon>
        <taxon>Dikarya</taxon>
        <taxon>Ascomycota</taxon>
        <taxon>Saccharomycotina</taxon>
        <taxon>Lipomycetes</taxon>
        <taxon>Lipomycetales</taxon>
        <taxon>Lipomycetaceae</taxon>
        <taxon>Lipomyces</taxon>
    </lineage>
</organism>
<name>A0A1E3Q517_LIPST</name>
<keyword evidence="8" id="KW-0496">Mitochondrion</keyword>
<evidence type="ECO:0000256" key="4">
    <source>
        <dbReference type="ARBA" id="ARBA00022452"/>
    </source>
</evidence>
<dbReference type="STRING" id="675824.A0A1E3Q517"/>
<dbReference type="GO" id="GO:0005741">
    <property type="term" value="C:mitochondrial outer membrane"/>
    <property type="evidence" value="ECO:0007669"/>
    <property type="project" value="UniProtKB-SubCell"/>
</dbReference>
<keyword evidence="6" id="KW-1000">Mitochondrion outer membrane</keyword>
<evidence type="ECO:0000313" key="11">
    <source>
        <dbReference type="Proteomes" id="UP000094385"/>
    </source>
</evidence>
<evidence type="ECO:0000256" key="9">
    <source>
        <dbReference type="ARBA" id="ARBA00023136"/>
    </source>
</evidence>
<dbReference type="Gene3D" id="2.40.160.10">
    <property type="entry name" value="Porin"/>
    <property type="match status" value="1"/>
</dbReference>
<dbReference type="InterPro" id="IPR027246">
    <property type="entry name" value="Porin_Euk/Tom40"/>
</dbReference>
<dbReference type="Proteomes" id="UP000094385">
    <property type="component" value="Unassembled WGS sequence"/>
</dbReference>
<keyword evidence="4" id="KW-1134">Transmembrane beta strand</keyword>
<keyword evidence="3" id="KW-0813">Transport</keyword>
<dbReference type="OrthoDB" id="19656at2759"/>
<dbReference type="PANTHER" id="PTHR10802">
    <property type="entry name" value="MITOCHONDRIAL IMPORT RECEPTOR SUBUNIT TOM40"/>
    <property type="match status" value="1"/>
</dbReference>
<evidence type="ECO:0000256" key="7">
    <source>
        <dbReference type="ARBA" id="ARBA00022927"/>
    </source>
</evidence>
<keyword evidence="9" id="KW-0472">Membrane</keyword>
<dbReference type="CDD" id="cd07305">
    <property type="entry name" value="Porin3_Tom40"/>
    <property type="match status" value="1"/>
</dbReference>
<dbReference type="GO" id="GO:0030150">
    <property type="term" value="P:protein import into mitochondrial matrix"/>
    <property type="evidence" value="ECO:0007669"/>
    <property type="project" value="InterPro"/>
</dbReference>